<feature type="region of interest" description="Disordered" evidence="6">
    <location>
        <begin position="524"/>
        <end position="557"/>
    </location>
</feature>
<evidence type="ECO:0000256" key="2">
    <source>
        <dbReference type="ARBA" id="ARBA00022722"/>
    </source>
</evidence>
<dbReference type="InterPro" id="IPR039907">
    <property type="entry name" value="NOB1"/>
</dbReference>
<dbReference type="Proteomes" id="UP000310189">
    <property type="component" value="Unassembled WGS sequence"/>
</dbReference>
<dbReference type="GO" id="GO:0000981">
    <property type="term" value="F:DNA-binding transcription factor activity, RNA polymerase II-specific"/>
    <property type="evidence" value="ECO:0007669"/>
    <property type="project" value="InterPro"/>
</dbReference>
<dbReference type="Gene3D" id="4.10.240.10">
    <property type="entry name" value="Zn(2)-C6 fungal-type DNA-binding domain"/>
    <property type="match status" value="1"/>
</dbReference>
<dbReference type="InterPro" id="IPR007219">
    <property type="entry name" value="XnlR_reg_dom"/>
</dbReference>
<dbReference type="CDD" id="cd09876">
    <property type="entry name" value="PIN_Nob1-like"/>
    <property type="match status" value="1"/>
</dbReference>
<dbReference type="SMART" id="SM00906">
    <property type="entry name" value="Fungal_trans"/>
    <property type="match status" value="1"/>
</dbReference>
<accession>A0A4T0FMW6</accession>
<dbReference type="GO" id="GO:0030688">
    <property type="term" value="C:preribosome, small subunit precursor"/>
    <property type="evidence" value="ECO:0007669"/>
    <property type="project" value="TreeGrafter"/>
</dbReference>
<feature type="region of interest" description="Disordered" evidence="6">
    <location>
        <begin position="612"/>
        <end position="671"/>
    </location>
</feature>
<feature type="compositionally biased region" description="Polar residues" evidence="6">
    <location>
        <begin position="142"/>
        <end position="156"/>
    </location>
</feature>
<evidence type="ECO:0000259" key="7">
    <source>
        <dbReference type="PROSITE" id="PS50048"/>
    </source>
</evidence>
<dbReference type="GO" id="GO:0004521">
    <property type="term" value="F:RNA endonuclease activity"/>
    <property type="evidence" value="ECO:0007669"/>
    <property type="project" value="UniProtKB-ARBA"/>
</dbReference>
<dbReference type="Pfam" id="PF04082">
    <property type="entry name" value="Fungal_trans"/>
    <property type="match status" value="1"/>
</dbReference>
<dbReference type="InterPro" id="IPR036283">
    <property type="entry name" value="NOB1_Zf-like_sf"/>
</dbReference>
<dbReference type="OrthoDB" id="4934715at2759"/>
<feature type="compositionally biased region" description="Low complexity" evidence="6">
    <location>
        <begin position="1253"/>
        <end position="1271"/>
    </location>
</feature>
<dbReference type="Gene3D" id="6.20.210.10">
    <property type="entry name" value="Nin one binding (NOB1), Zn-ribbon-like"/>
    <property type="match status" value="1"/>
</dbReference>
<dbReference type="GO" id="GO:0016787">
    <property type="term" value="F:hydrolase activity"/>
    <property type="evidence" value="ECO:0007669"/>
    <property type="project" value="UniProtKB-KW"/>
</dbReference>
<evidence type="ECO:0000313" key="8">
    <source>
        <dbReference type="EMBL" id="TIA89115.1"/>
    </source>
</evidence>
<dbReference type="PROSITE" id="PS00463">
    <property type="entry name" value="ZN2_CY6_FUNGAL_1"/>
    <property type="match status" value="1"/>
</dbReference>
<comment type="caution">
    <text evidence="8">The sequence shown here is derived from an EMBL/GenBank/DDBJ whole genome shotgun (WGS) entry which is preliminary data.</text>
</comment>
<dbReference type="InterPro" id="IPR014881">
    <property type="entry name" value="NOB1_Zn-bd"/>
</dbReference>
<evidence type="ECO:0000256" key="4">
    <source>
        <dbReference type="ARBA" id="ARBA00022801"/>
    </source>
</evidence>
<comment type="similarity">
    <text evidence="1">Belongs to the NOB1 family.</text>
</comment>
<feature type="compositionally biased region" description="Low complexity" evidence="6">
    <location>
        <begin position="157"/>
        <end position="178"/>
    </location>
</feature>
<organism evidence="8 9">
    <name type="scientific">Wallemia hederae</name>
    <dbReference type="NCBI Taxonomy" id="1540922"/>
    <lineage>
        <taxon>Eukaryota</taxon>
        <taxon>Fungi</taxon>
        <taxon>Dikarya</taxon>
        <taxon>Basidiomycota</taxon>
        <taxon>Wallemiomycotina</taxon>
        <taxon>Wallemiomycetes</taxon>
        <taxon>Wallemiales</taxon>
        <taxon>Wallemiaceae</taxon>
        <taxon>Wallemia</taxon>
    </lineage>
</organism>
<keyword evidence="5" id="KW-0539">Nucleus</keyword>
<keyword evidence="9" id="KW-1185">Reference proteome</keyword>
<evidence type="ECO:0000256" key="1">
    <source>
        <dbReference type="ARBA" id="ARBA00005858"/>
    </source>
</evidence>
<dbReference type="Gene3D" id="3.40.50.1010">
    <property type="entry name" value="5'-nuclease"/>
    <property type="match status" value="1"/>
</dbReference>
<feature type="region of interest" description="Disordered" evidence="6">
    <location>
        <begin position="1168"/>
        <end position="1188"/>
    </location>
</feature>
<dbReference type="InterPro" id="IPR033411">
    <property type="entry name" value="Ribonuclease_PIN"/>
</dbReference>
<feature type="domain" description="Zn(2)-C6 fungal-type" evidence="7">
    <location>
        <begin position="552"/>
        <end position="580"/>
    </location>
</feature>
<dbReference type="GO" id="GO:0031981">
    <property type="term" value="C:nuclear lumen"/>
    <property type="evidence" value="ECO:0007669"/>
    <property type="project" value="UniProtKB-ARBA"/>
</dbReference>
<sequence length="1347" mass="148466">MMVQDQVDKPIKKLVLDAAPLLTQSPIQHLATEFYTTPQVIQELRDEKSRQYLQLLAIKGVKINIQQPDPISFAKVSSFSKLTGDYSVLSAPDMGVLALTYALEVQENGTTRLRDAPGKPANRQPQQQQQQQSQPKPSTSSNTDKSLSDQVKNVSLQDIDTQDTQDTQQTPQQDEFTTVTKGMSIAAKPRRNKNTQSQDDFGSIQVDDKSDGEDDEDSDSDDSDAGEWITPDNVEDHKAVDLGHQTPQETAKKTASKKPPTLLKAACMTADFAMQNVLIQIGLNLVGTNGQRIKSAKSWVLRCHACFKLCRDQSKKFCPACGNSTLLRTSITTYAPRSADEAPIVKVHLKKNFQYKNRGTKYAIPASRVGSSKTGSGMPLILREDDADFQKSVHAEQVAKRKEEKALMRSLEKGKGGSSGIAGQWMDPDWLPGLLAPDANARRTGGRGPAQIGYGRRNPNQVRKQGKKKNDNKIFVMAFVIAIRVAYRKLLGVNKFEQDCLLHAPHPLLSLEQSTTTMRMQPLTAINPPETSSTMSEDKRGKRRGPRRTQFSCTECHRRKQKCDRKTPCGHCAQRKVPCVPFQPGHDNDVQSRLARVEGLVESLLPLLQPDTSGGGAAAAGLNSASGSNEPPHKRRKAASTVSADDEDDDRDDLANVGIGPAASGTLHNNGNWYGPSSLNVSEIAHDLADKVGGDTSTDFKNPAHSPVAVDDQLAIVIQEFGMSPSKVDTLVDELPPKHFADKLVDSFFAHINWTRYPIHEGTFRSAYESTYKKRRSLEAKDFKNLPLVFIVLATTLRFAPNEEIAVEAGSGLSEAERRSWALRLYWSTRRCSLLVSAVQGDCLEMVISRLLSTRLLINERRLTESWSQLGSAIRTAQSLGMHRDGSKLGLSGYETEYRRRIWSYLQHADNTLALILGRPPSIIPAYCDTLPPSNIDDNDFQNTAADSEPPLPKPLHIPTLMTAHVLRHSFVQIVARCNEHFSNLRAPSSYSNVLRLDAEIEEFISRLPPAFSFQDPDTSLDTQMPWLPTHRFLLAVECFFTKISLHRPWVLRRVNSPRYAPSRKACFESAKLDFLARERFKKETNKSLGRFGGGQYRIFNSTLISAIALILEPLGRDAAQHKHILDSFLAERQDKTVTLPWDEAMVNETRIIQLFRHKAEELAKMRADSAQAQSQSQATGQTVKREDADGLDDMYADKDPSLRFAQPNANSNANLLMAMNPSNFNNGGFGDAATTPYAMSGTGVDPQWQWNASAGTGATGAGASASTSSSQHPSHNQQMDWSLNDAPADTVAMLLGLGVPEMMPLGASATAAADSIDQSVTAPAPHAASDESADYWHKLISTLNDN</sequence>
<dbReference type="SUPFAM" id="SSF144206">
    <property type="entry name" value="NOB1 zinc finger-like"/>
    <property type="match status" value="1"/>
</dbReference>
<dbReference type="PANTHER" id="PTHR12814">
    <property type="entry name" value="RNA-BINDING PROTEIN NOB1"/>
    <property type="match status" value="1"/>
</dbReference>
<feature type="compositionally biased region" description="Low complexity" evidence="6">
    <location>
        <begin position="1170"/>
        <end position="1179"/>
    </location>
</feature>
<evidence type="ECO:0000313" key="9">
    <source>
        <dbReference type="Proteomes" id="UP000310189"/>
    </source>
</evidence>
<reference evidence="8 9" key="1">
    <citation type="submission" date="2019-03" db="EMBL/GenBank/DDBJ databases">
        <title>Sequencing 23 genomes of Wallemia ichthyophaga.</title>
        <authorList>
            <person name="Gostincar C."/>
        </authorList>
    </citation>
    <scope>NUCLEOTIDE SEQUENCE [LARGE SCALE GENOMIC DNA]</scope>
    <source>
        <strain evidence="8 9">EXF-5753</strain>
    </source>
</reference>
<feature type="region of interest" description="Disordered" evidence="6">
    <location>
        <begin position="1251"/>
        <end position="1283"/>
    </location>
</feature>
<dbReference type="GO" id="GO:0003677">
    <property type="term" value="F:DNA binding"/>
    <property type="evidence" value="ECO:0007669"/>
    <property type="project" value="InterPro"/>
</dbReference>
<evidence type="ECO:0000256" key="3">
    <source>
        <dbReference type="ARBA" id="ARBA00022723"/>
    </source>
</evidence>
<dbReference type="SUPFAM" id="SSF57701">
    <property type="entry name" value="Zn2/Cys6 DNA-binding domain"/>
    <property type="match status" value="1"/>
</dbReference>
<dbReference type="CDD" id="cd12148">
    <property type="entry name" value="fungal_TF_MHR"/>
    <property type="match status" value="1"/>
</dbReference>
<feature type="compositionally biased region" description="Low complexity" evidence="6">
    <location>
        <begin position="619"/>
        <end position="629"/>
    </location>
</feature>
<feature type="region of interest" description="Disordered" evidence="6">
    <location>
        <begin position="112"/>
        <end position="258"/>
    </location>
</feature>
<dbReference type="EMBL" id="SPNW01000030">
    <property type="protein sequence ID" value="TIA89115.1"/>
    <property type="molecule type" value="Genomic_DNA"/>
</dbReference>
<feature type="compositionally biased region" description="Acidic residues" evidence="6">
    <location>
        <begin position="210"/>
        <end position="225"/>
    </location>
</feature>
<proteinExistence type="inferred from homology"/>
<evidence type="ECO:0000256" key="5">
    <source>
        <dbReference type="ARBA" id="ARBA00023242"/>
    </source>
</evidence>
<name>A0A4T0FMW6_9BASI</name>
<dbReference type="Pfam" id="PF08772">
    <property type="entry name" value="Zn_ribbon_NOB1"/>
    <property type="match status" value="1"/>
</dbReference>
<dbReference type="GO" id="GO:0005737">
    <property type="term" value="C:cytoplasm"/>
    <property type="evidence" value="ECO:0007669"/>
    <property type="project" value="UniProtKB-ARBA"/>
</dbReference>
<dbReference type="Pfam" id="PF17146">
    <property type="entry name" value="PIN_6"/>
    <property type="match status" value="1"/>
</dbReference>
<keyword evidence="2" id="KW-0540">Nuclease</keyword>
<dbReference type="Pfam" id="PF00172">
    <property type="entry name" value="Zn_clus"/>
    <property type="match status" value="1"/>
</dbReference>
<dbReference type="InterPro" id="IPR036864">
    <property type="entry name" value="Zn2-C6_fun-type_DNA-bd_sf"/>
</dbReference>
<dbReference type="PROSITE" id="PS50048">
    <property type="entry name" value="ZN2_CY6_FUNGAL_2"/>
    <property type="match status" value="1"/>
</dbReference>
<dbReference type="GO" id="GO:0008270">
    <property type="term" value="F:zinc ion binding"/>
    <property type="evidence" value="ECO:0007669"/>
    <property type="project" value="InterPro"/>
</dbReference>
<feature type="compositionally biased region" description="Polar residues" evidence="6">
    <location>
        <begin position="1272"/>
        <end position="1282"/>
    </location>
</feature>
<gene>
    <name evidence="8" type="ORF">E3P99_02213</name>
</gene>
<evidence type="ECO:0000256" key="6">
    <source>
        <dbReference type="SAM" id="MobiDB-lite"/>
    </source>
</evidence>
<protein>
    <recommendedName>
        <fullName evidence="7">Zn(2)-C6 fungal-type domain-containing protein</fullName>
    </recommendedName>
</protein>
<dbReference type="CDD" id="cd00067">
    <property type="entry name" value="GAL4"/>
    <property type="match status" value="1"/>
</dbReference>
<feature type="region of interest" description="Disordered" evidence="6">
    <location>
        <begin position="444"/>
        <end position="468"/>
    </location>
</feature>
<keyword evidence="3" id="KW-0479">Metal-binding</keyword>
<dbReference type="PANTHER" id="PTHR12814:SF2">
    <property type="entry name" value="RNA-BINDING PROTEIN NOB1"/>
    <property type="match status" value="1"/>
</dbReference>
<feature type="compositionally biased region" description="Low complexity" evidence="6">
    <location>
        <begin position="124"/>
        <end position="141"/>
    </location>
</feature>
<dbReference type="GO" id="GO:0030490">
    <property type="term" value="P:maturation of SSU-rRNA"/>
    <property type="evidence" value="ECO:0007669"/>
    <property type="project" value="TreeGrafter"/>
</dbReference>
<keyword evidence="4" id="KW-0378">Hydrolase</keyword>
<dbReference type="FunFam" id="3.40.50.1010:FF:000020">
    <property type="entry name" value="20S-pre-rRNA D-site endonuclease NOB1"/>
    <property type="match status" value="1"/>
</dbReference>
<dbReference type="InterPro" id="IPR001138">
    <property type="entry name" value="Zn2Cys6_DnaBD"/>
</dbReference>
<dbReference type="GO" id="GO:0006351">
    <property type="term" value="P:DNA-templated transcription"/>
    <property type="evidence" value="ECO:0007669"/>
    <property type="project" value="InterPro"/>
</dbReference>
<dbReference type="SMART" id="SM00066">
    <property type="entry name" value="GAL4"/>
    <property type="match status" value="1"/>
</dbReference>